<keyword evidence="4" id="KW-1185">Reference proteome</keyword>
<dbReference type="Proteomes" id="UP001601992">
    <property type="component" value="Unassembled WGS sequence"/>
</dbReference>
<dbReference type="PANTHER" id="PTHR35273:SF2">
    <property type="entry name" value="ALPHA-GALACTOSIDASE"/>
    <property type="match status" value="1"/>
</dbReference>
<dbReference type="RefSeq" id="WP_040823361.1">
    <property type="nucleotide sequence ID" value="NZ_JBIAQY010000004.1"/>
</dbReference>
<evidence type="ECO:0000259" key="2">
    <source>
        <dbReference type="Pfam" id="PF03537"/>
    </source>
</evidence>
<dbReference type="SUPFAM" id="SSF51445">
    <property type="entry name" value="(Trans)glycosidases"/>
    <property type="match status" value="1"/>
</dbReference>
<dbReference type="EMBL" id="JBIAQY010000004">
    <property type="protein sequence ID" value="MFF3569015.1"/>
    <property type="molecule type" value="Genomic_DNA"/>
</dbReference>
<accession>A0ABW6S0N4</accession>
<dbReference type="InterPro" id="IPR013785">
    <property type="entry name" value="Aldolase_TIM"/>
</dbReference>
<dbReference type="PROSITE" id="PS51257">
    <property type="entry name" value="PROKAR_LIPOPROTEIN"/>
    <property type="match status" value="1"/>
</dbReference>
<keyword evidence="1" id="KW-0732">Signal</keyword>
<evidence type="ECO:0000256" key="1">
    <source>
        <dbReference type="SAM" id="SignalP"/>
    </source>
</evidence>
<dbReference type="PANTHER" id="PTHR35273">
    <property type="entry name" value="ALPHA-1,4 POLYGALACTOSAMINIDASE, PUTATIVE (AFU_ORTHOLOGUE AFUA_3G07890)-RELATED"/>
    <property type="match status" value="1"/>
</dbReference>
<evidence type="ECO:0000313" key="4">
    <source>
        <dbReference type="Proteomes" id="UP001601992"/>
    </source>
</evidence>
<feature type="domain" description="Glycoside-hydrolase family GH114 TIM-barrel" evidence="2">
    <location>
        <begin position="43"/>
        <end position="247"/>
    </location>
</feature>
<sequence>MRHNRFRVPAAAVVVATCVVAAGCTGQRFTASDVRVPTPHAGFDYQIGAAYRPPSGATVISRDYTAEPVAGLYNICYVNAFQAQPGAESDWGDNLLLHDGNGTVVIDPGWNEALLDLTTPDKRQRIADTVNGWIDMCADKGFQGVEPDNFDSYTRSQNLLTADEAQQYIRLLSAHAHDKALAIAQKNTAELSGNHRQNGLDFAVAEECAENDECGDYADAFSDRVEVVEYTDDGLAQACSGFGDRLSIVERDKQVSAPGDSEYVRRTC</sequence>
<proteinExistence type="predicted"/>
<reference evidence="3 4" key="1">
    <citation type="submission" date="2024-10" db="EMBL/GenBank/DDBJ databases">
        <title>The Natural Products Discovery Center: Release of the First 8490 Sequenced Strains for Exploring Actinobacteria Biosynthetic Diversity.</title>
        <authorList>
            <person name="Kalkreuter E."/>
            <person name="Kautsar S.A."/>
            <person name="Yang D."/>
            <person name="Bader C.D."/>
            <person name="Teijaro C.N."/>
            <person name="Fluegel L."/>
            <person name="Davis C.M."/>
            <person name="Simpson J.R."/>
            <person name="Lauterbach L."/>
            <person name="Steele A.D."/>
            <person name="Gui C."/>
            <person name="Meng S."/>
            <person name="Li G."/>
            <person name="Viehrig K."/>
            <person name="Ye F."/>
            <person name="Su P."/>
            <person name="Kiefer A.F."/>
            <person name="Nichols A."/>
            <person name="Cepeda A.J."/>
            <person name="Yan W."/>
            <person name="Fan B."/>
            <person name="Jiang Y."/>
            <person name="Adhikari A."/>
            <person name="Zheng C.-J."/>
            <person name="Schuster L."/>
            <person name="Cowan T.M."/>
            <person name="Smanski M.J."/>
            <person name="Chevrette M.G."/>
            <person name="De Carvalho L.P.S."/>
            <person name="Shen B."/>
        </authorList>
    </citation>
    <scope>NUCLEOTIDE SEQUENCE [LARGE SCALE GENOMIC DNA]</scope>
    <source>
        <strain evidence="3 4">NPDC002593</strain>
    </source>
</reference>
<dbReference type="InterPro" id="IPR004352">
    <property type="entry name" value="GH114_TIM-barrel"/>
</dbReference>
<feature type="signal peptide" evidence="1">
    <location>
        <begin position="1"/>
        <end position="21"/>
    </location>
</feature>
<name>A0ABW6S0N4_9NOCA</name>
<protein>
    <submittedName>
        <fullName evidence="3">Endo alpha-1,4 polygalactosaminidase</fullName>
    </submittedName>
</protein>
<evidence type="ECO:0000313" key="3">
    <source>
        <dbReference type="EMBL" id="MFF3569015.1"/>
    </source>
</evidence>
<comment type="caution">
    <text evidence="3">The sequence shown here is derived from an EMBL/GenBank/DDBJ whole genome shotgun (WGS) entry which is preliminary data.</text>
</comment>
<dbReference type="InterPro" id="IPR017853">
    <property type="entry name" value="GH"/>
</dbReference>
<dbReference type="Gene3D" id="3.20.20.70">
    <property type="entry name" value="Aldolase class I"/>
    <property type="match status" value="1"/>
</dbReference>
<dbReference type="Pfam" id="PF03537">
    <property type="entry name" value="Glyco_hydro_114"/>
    <property type="match status" value="1"/>
</dbReference>
<gene>
    <name evidence="3" type="ORF">ACFYXQ_14680</name>
</gene>
<feature type="chain" id="PRO_5046676966" evidence="1">
    <location>
        <begin position="22"/>
        <end position="268"/>
    </location>
</feature>
<organism evidence="3 4">
    <name type="scientific">Nocardia jiangxiensis</name>
    <dbReference type="NCBI Taxonomy" id="282685"/>
    <lineage>
        <taxon>Bacteria</taxon>
        <taxon>Bacillati</taxon>
        <taxon>Actinomycetota</taxon>
        <taxon>Actinomycetes</taxon>
        <taxon>Mycobacteriales</taxon>
        <taxon>Nocardiaceae</taxon>
        <taxon>Nocardia</taxon>
    </lineage>
</organism>